<evidence type="ECO:0000256" key="1">
    <source>
        <dbReference type="SAM" id="MobiDB-lite"/>
    </source>
</evidence>
<sequence>MESTSTSALVPVPHNQSVLQQTTKEQTDHSSSFKGVRDPISVLPPEIAWRCIYEALPLEGETHRAWYPEALLQFTTVSRSWGDLILSTSSFWAEIHVHIWAEDMLAILATFLGLSRESELSLVIWTYPGNEWDHVRELLLPHVPRFRTLNILIQAEADAMFRGEPIHTPLLTSSAVIKDLNLAPFLRELDCNAGVYGPPYCPNLGRLIALTASRLTSLVIRINASEIGEVAGILPLLTRLQDLGLHFYEVDQISDMSCTIPQTTVPCLRSISVWVGLDRWYDPTSFDGLFAAFSVLYPCVAKVTFNISLISNMMAAYLERLQHLETLHFVESFVAVPDECRELFLPTLQELDVGDSKLVQFIKAPNLISLRNVSVRSGEELEQLQSRKLQSLHITIPTAFESAVILRPDILNALRRLTIVLDQTVNNWVVTSLPLLASIQFGRPLDNLNRPGKMLCAQIIYYPETCPSLREIDFGDYVEWDLLFIMLERRNLGRKDATRIEKVSVPFVPLAFRQSLLELLLGRQRRADPSNMVLSLEETRELIFDPSVYVVSHVKVTL</sequence>
<dbReference type="SUPFAM" id="SSF52047">
    <property type="entry name" value="RNI-like"/>
    <property type="match status" value="1"/>
</dbReference>
<dbReference type="HOGENOM" id="CLU_015287_2_0_1"/>
<feature type="compositionally biased region" description="Polar residues" evidence="1">
    <location>
        <begin position="1"/>
        <end position="33"/>
    </location>
</feature>
<evidence type="ECO:0008006" key="4">
    <source>
        <dbReference type="Google" id="ProtNLM"/>
    </source>
</evidence>
<dbReference type="Proteomes" id="UP000054097">
    <property type="component" value="Unassembled WGS sequence"/>
</dbReference>
<reference evidence="2 3" key="1">
    <citation type="submission" date="2014-04" db="EMBL/GenBank/DDBJ databases">
        <authorList>
            <consortium name="DOE Joint Genome Institute"/>
            <person name="Kuo A."/>
            <person name="Zuccaro A."/>
            <person name="Kohler A."/>
            <person name="Nagy L.G."/>
            <person name="Floudas D."/>
            <person name="Copeland A."/>
            <person name="Barry K.W."/>
            <person name="Cichocki N."/>
            <person name="Veneault-Fourrey C."/>
            <person name="LaButti K."/>
            <person name="Lindquist E.A."/>
            <person name="Lipzen A."/>
            <person name="Lundell T."/>
            <person name="Morin E."/>
            <person name="Murat C."/>
            <person name="Sun H."/>
            <person name="Tunlid A."/>
            <person name="Henrissat B."/>
            <person name="Grigoriev I.V."/>
            <person name="Hibbett D.S."/>
            <person name="Martin F."/>
            <person name="Nordberg H.P."/>
            <person name="Cantor M.N."/>
            <person name="Hua S.X."/>
        </authorList>
    </citation>
    <scope>NUCLEOTIDE SEQUENCE [LARGE SCALE GENOMIC DNA]</scope>
    <source>
        <strain evidence="2 3">MAFF 305830</strain>
    </source>
</reference>
<dbReference type="OrthoDB" id="2625412at2759"/>
<accession>A0A0C2XMY4</accession>
<name>A0A0C2XMY4_SERVB</name>
<organism evidence="2 3">
    <name type="scientific">Serendipita vermifera MAFF 305830</name>
    <dbReference type="NCBI Taxonomy" id="933852"/>
    <lineage>
        <taxon>Eukaryota</taxon>
        <taxon>Fungi</taxon>
        <taxon>Dikarya</taxon>
        <taxon>Basidiomycota</taxon>
        <taxon>Agaricomycotina</taxon>
        <taxon>Agaricomycetes</taxon>
        <taxon>Sebacinales</taxon>
        <taxon>Serendipitaceae</taxon>
        <taxon>Serendipita</taxon>
    </lineage>
</organism>
<dbReference type="EMBL" id="KN824285">
    <property type="protein sequence ID" value="KIM30332.1"/>
    <property type="molecule type" value="Genomic_DNA"/>
</dbReference>
<evidence type="ECO:0000313" key="3">
    <source>
        <dbReference type="Proteomes" id="UP000054097"/>
    </source>
</evidence>
<keyword evidence="3" id="KW-1185">Reference proteome</keyword>
<evidence type="ECO:0000313" key="2">
    <source>
        <dbReference type="EMBL" id="KIM30332.1"/>
    </source>
</evidence>
<dbReference type="AlphaFoldDB" id="A0A0C2XMY4"/>
<protein>
    <recommendedName>
        <fullName evidence="4">F-box domain-containing protein</fullName>
    </recommendedName>
</protein>
<reference evidence="3" key="2">
    <citation type="submission" date="2015-01" db="EMBL/GenBank/DDBJ databases">
        <title>Evolutionary Origins and Diversification of the Mycorrhizal Mutualists.</title>
        <authorList>
            <consortium name="DOE Joint Genome Institute"/>
            <consortium name="Mycorrhizal Genomics Consortium"/>
            <person name="Kohler A."/>
            <person name="Kuo A."/>
            <person name="Nagy L.G."/>
            <person name="Floudas D."/>
            <person name="Copeland A."/>
            <person name="Barry K.W."/>
            <person name="Cichocki N."/>
            <person name="Veneault-Fourrey C."/>
            <person name="LaButti K."/>
            <person name="Lindquist E.A."/>
            <person name="Lipzen A."/>
            <person name="Lundell T."/>
            <person name="Morin E."/>
            <person name="Murat C."/>
            <person name="Riley R."/>
            <person name="Ohm R."/>
            <person name="Sun H."/>
            <person name="Tunlid A."/>
            <person name="Henrissat B."/>
            <person name="Grigoriev I.V."/>
            <person name="Hibbett D.S."/>
            <person name="Martin F."/>
        </authorList>
    </citation>
    <scope>NUCLEOTIDE SEQUENCE [LARGE SCALE GENOMIC DNA]</scope>
    <source>
        <strain evidence="3">MAFF 305830</strain>
    </source>
</reference>
<feature type="region of interest" description="Disordered" evidence="1">
    <location>
        <begin position="1"/>
        <end position="35"/>
    </location>
</feature>
<gene>
    <name evidence="2" type="ORF">M408DRAFT_22325</name>
</gene>
<proteinExistence type="predicted"/>